<feature type="compositionally biased region" description="Low complexity" evidence="5">
    <location>
        <begin position="29"/>
        <end position="48"/>
    </location>
</feature>
<dbReference type="SUPFAM" id="SSF51064">
    <property type="entry name" value="Head domain of nucleotide exchange factor GrpE"/>
    <property type="match status" value="1"/>
</dbReference>
<evidence type="ECO:0000256" key="5">
    <source>
        <dbReference type="SAM" id="MobiDB-lite"/>
    </source>
</evidence>
<protein>
    <recommendedName>
        <fullName evidence="3">Protein GrpE</fullName>
    </recommendedName>
    <alternativeName>
        <fullName evidence="3">HSP-70 cofactor</fullName>
    </alternativeName>
</protein>
<dbReference type="GO" id="GO:0051082">
    <property type="term" value="F:unfolded protein binding"/>
    <property type="evidence" value="ECO:0007669"/>
    <property type="project" value="TreeGrafter"/>
</dbReference>
<feature type="region of interest" description="Disordered" evidence="5">
    <location>
        <begin position="1"/>
        <end position="70"/>
    </location>
</feature>
<dbReference type="Proteomes" id="UP000824005">
    <property type="component" value="Unassembled WGS sequence"/>
</dbReference>
<keyword evidence="3" id="KW-0346">Stress response</keyword>
<sequence>MAKDSNPEEEPVFRDKRRIDPETGELRDPGASVSAEAPASEDAPENASNGDEALSDEDEALLAETRASMQEEVEAAQAEAAQHKDALARLQAEHVNYRNRIERERAGDRDATVAGVVEKLLPALDDLDLARKHGDLDDGPLALVAQKIEGAFEALDVHRVGEVGERFDIAKHEAIAQLPSADATEETVVDVVQIGYRIGSRLLRAAKVAVQVPAE</sequence>
<comment type="caution">
    <text evidence="6">The sequence shown here is derived from an EMBL/GenBank/DDBJ whole genome shotgun (WGS) entry which is preliminary data.</text>
</comment>
<evidence type="ECO:0000313" key="7">
    <source>
        <dbReference type="Proteomes" id="UP000824005"/>
    </source>
</evidence>
<dbReference type="Pfam" id="PF01025">
    <property type="entry name" value="GrpE"/>
    <property type="match status" value="1"/>
</dbReference>
<comment type="similarity">
    <text evidence="1 3 4">Belongs to the GrpE family.</text>
</comment>
<dbReference type="InterPro" id="IPR000740">
    <property type="entry name" value="GrpE"/>
</dbReference>
<evidence type="ECO:0000313" key="6">
    <source>
        <dbReference type="EMBL" id="HIY66525.1"/>
    </source>
</evidence>
<dbReference type="HAMAP" id="MF_01151">
    <property type="entry name" value="GrpE"/>
    <property type="match status" value="1"/>
</dbReference>
<dbReference type="GO" id="GO:0042803">
    <property type="term" value="F:protein homodimerization activity"/>
    <property type="evidence" value="ECO:0007669"/>
    <property type="project" value="InterPro"/>
</dbReference>
<dbReference type="PRINTS" id="PR00773">
    <property type="entry name" value="GRPEPROTEIN"/>
</dbReference>
<feature type="compositionally biased region" description="Basic and acidic residues" evidence="5">
    <location>
        <begin position="1"/>
        <end position="28"/>
    </location>
</feature>
<dbReference type="GO" id="GO:0006457">
    <property type="term" value="P:protein folding"/>
    <property type="evidence" value="ECO:0007669"/>
    <property type="project" value="InterPro"/>
</dbReference>
<comment type="function">
    <text evidence="3">Participates actively in the response to hyperosmotic and heat shock by preventing the aggregation of stress-denatured proteins, in association with DnaK and GrpE. It is the nucleotide exchange factor for DnaK and may function as a thermosensor. Unfolded proteins bind initially to DnaJ; upon interaction with the DnaJ-bound protein, DnaK hydrolyzes its bound ATP, resulting in the formation of a stable complex. GrpE releases ADP from DnaK; ATP binding to DnaK triggers the release of the substrate protein, thus completing the reaction cycle. Several rounds of ATP-dependent interactions between DnaJ, DnaK and GrpE are required for fully efficient folding.</text>
</comment>
<evidence type="ECO:0000256" key="4">
    <source>
        <dbReference type="RuleBase" id="RU004478"/>
    </source>
</evidence>
<reference evidence="6" key="1">
    <citation type="journal article" date="2021" name="PeerJ">
        <title>Extensive microbial diversity within the chicken gut microbiome revealed by metagenomics and culture.</title>
        <authorList>
            <person name="Gilroy R."/>
            <person name="Ravi A."/>
            <person name="Getino M."/>
            <person name="Pursley I."/>
            <person name="Horton D.L."/>
            <person name="Alikhan N.F."/>
            <person name="Baker D."/>
            <person name="Gharbi K."/>
            <person name="Hall N."/>
            <person name="Watson M."/>
            <person name="Adriaenssens E.M."/>
            <person name="Foster-Nyarko E."/>
            <person name="Jarju S."/>
            <person name="Secka A."/>
            <person name="Antonio M."/>
            <person name="Oren A."/>
            <person name="Chaudhuri R.R."/>
            <person name="La Ragione R."/>
            <person name="Hildebrand F."/>
            <person name="Pallen M.J."/>
        </authorList>
    </citation>
    <scope>NUCLEOTIDE SEQUENCE</scope>
    <source>
        <strain evidence="6">ChiGjej1B1-98</strain>
    </source>
</reference>
<dbReference type="GO" id="GO:0051087">
    <property type="term" value="F:protein-folding chaperone binding"/>
    <property type="evidence" value="ECO:0007669"/>
    <property type="project" value="InterPro"/>
</dbReference>
<proteinExistence type="inferred from homology"/>
<gene>
    <name evidence="3 6" type="primary">grpE</name>
    <name evidence="6" type="ORF">H9830_09640</name>
</gene>
<dbReference type="EMBL" id="DXDC01000294">
    <property type="protein sequence ID" value="HIY66525.1"/>
    <property type="molecule type" value="Genomic_DNA"/>
</dbReference>
<dbReference type="AlphaFoldDB" id="A0A9D1YWU8"/>
<accession>A0A9D1YWU8</accession>
<evidence type="ECO:0000256" key="3">
    <source>
        <dbReference type="HAMAP-Rule" id="MF_01151"/>
    </source>
</evidence>
<dbReference type="SUPFAM" id="SSF58014">
    <property type="entry name" value="Coiled-coil domain of nucleotide exchange factor GrpE"/>
    <property type="match status" value="1"/>
</dbReference>
<keyword evidence="3" id="KW-0963">Cytoplasm</keyword>
<organism evidence="6 7">
    <name type="scientific">Candidatus Agrococcus pullicola</name>
    <dbReference type="NCBI Taxonomy" id="2838429"/>
    <lineage>
        <taxon>Bacteria</taxon>
        <taxon>Bacillati</taxon>
        <taxon>Actinomycetota</taxon>
        <taxon>Actinomycetes</taxon>
        <taxon>Micrococcales</taxon>
        <taxon>Microbacteriaceae</taxon>
        <taxon>Agrococcus</taxon>
    </lineage>
</organism>
<comment type="subunit">
    <text evidence="3">Homodimer.</text>
</comment>
<dbReference type="Gene3D" id="3.90.20.20">
    <property type="match status" value="1"/>
</dbReference>
<dbReference type="PANTHER" id="PTHR21237:SF23">
    <property type="entry name" value="GRPE PROTEIN HOMOLOG, MITOCHONDRIAL"/>
    <property type="match status" value="1"/>
</dbReference>
<dbReference type="PANTHER" id="PTHR21237">
    <property type="entry name" value="GRPE PROTEIN"/>
    <property type="match status" value="1"/>
</dbReference>
<evidence type="ECO:0000256" key="2">
    <source>
        <dbReference type="ARBA" id="ARBA00023186"/>
    </source>
</evidence>
<reference evidence="6" key="2">
    <citation type="submission" date="2021-04" db="EMBL/GenBank/DDBJ databases">
        <authorList>
            <person name="Gilroy R."/>
        </authorList>
    </citation>
    <scope>NUCLEOTIDE SEQUENCE</scope>
    <source>
        <strain evidence="6">ChiGjej1B1-98</strain>
    </source>
</reference>
<dbReference type="InterPro" id="IPR013805">
    <property type="entry name" value="GrpE_CC"/>
</dbReference>
<dbReference type="GO" id="GO:0005737">
    <property type="term" value="C:cytoplasm"/>
    <property type="evidence" value="ECO:0007669"/>
    <property type="project" value="UniProtKB-SubCell"/>
</dbReference>
<dbReference type="InterPro" id="IPR009012">
    <property type="entry name" value="GrpE_head"/>
</dbReference>
<comment type="subcellular location">
    <subcellularLocation>
        <location evidence="3">Cytoplasm</location>
    </subcellularLocation>
</comment>
<name>A0A9D1YWU8_9MICO</name>
<dbReference type="GO" id="GO:0000774">
    <property type="term" value="F:adenyl-nucleotide exchange factor activity"/>
    <property type="evidence" value="ECO:0007669"/>
    <property type="project" value="InterPro"/>
</dbReference>
<dbReference type="Gene3D" id="2.30.22.10">
    <property type="entry name" value="Head domain of nucleotide exchange factor GrpE"/>
    <property type="match status" value="1"/>
</dbReference>
<keyword evidence="2 3" id="KW-0143">Chaperone</keyword>
<evidence type="ECO:0000256" key="1">
    <source>
        <dbReference type="ARBA" id="ARBA00009054"/>
    </source>
</evidence>